<dbReference type="Pfam" id="PF00682">
    <property type="entry name" value="HMGL-like"/>
    <property type="match status" value="1"/>
</dbReference>
<evidence type="ECO:0000259" key="16">
    <source>
        <dbReference type="PROSITE" id="PS50968"/>
    </source>
</evidence>
<evidence type="ECO:0000256" key="4">
    <source>
        <dbReference type="ARBA" id="ARBA00022432"/>
    </source>
</evidence>
<dbReference type="EC" id="6.4.1.1" evidence="3 11"/>
<keyword evidence="6 14" id="KW-0479">Metal-binding</keyword>
<dbReference type="InterPro" id="IPR005479">
    <property type="entry name" value="CPAse_ATP-bd"/>
</dbReference>
<evidence type="ECO:0000313" key="21">
    <source>
        <dbReference type="Proteomes" id="UP000481872"/>
    </source>
</evidence>
<dbReference type="PIRSF" id="PIRSF001594">
    <property type="entry name" value="Pyruv_carbox"/>
    <property type="match status" value="1"/>
</dbReference>
<gene>
    <name evidence="20" type="ORF">G3M99_09380</name>
</gene>
<dbReference type="CDD" id="cd06850">
    <property type="entry name" value="biotinyl_domain"/>
    <property type="match status" value="1"/>
</dbReference>
<evidence type="ECO:0000256" key="7">
    <source>
        <dbReference type="ARBA" id="ARBA00022741"/>
    </source>
</evidence>
<comment type="cofactor">
    <cofactor evidence="1 11">
        <name>biotin</name>
        <dbReference type="ChEBI" id="CHEBI:57586"/>
    </cofactor>
</comment>
<dbReference type="NCBIfam" id="TIGR01235">
    <property type="entry name" value="pyruv_carbox"/>
    <property type="match status" value="1"/>
</dbReference>
<dbReference type="SUPFAM" id="SSF51569">
    <property type="entry name" value="Aldolase"/>
    <property type="match status" value="1"/>
</dbReference>
<feature type="binding site" evidence="13">
    <location>
        <position position="202"/>
    </location>
    <ligand>
        <name>ATP</name>
        <dbReference type="ChEBI" id="CHEBI:30616"/>
    </ligand>
</feature>
<dbReference type="SUPFAM" id="SSF56059">
    <property type="entry name" value="Glutathione synthetase ATP-binding domain-like"/>
    <property type="match status" value="1"/>
</dbReference>
<dbReference type="GO" id="GO:0005737">
    <property type="term" value="C:cytoplasm"/>
    <property type="evidence" value="ECO:0007669"/>
    <property type="project" value="TreeGrafter"/>
</dbReference>
<evidence type="ECO:0000256" key="9">
    <source>
        <dbReference type="ARBA" id="ARBA00023267"/>
    </source>
</evidence>
<dbReference type="PROSITE" id="PS00867">
    <property type="entry name" value="CPSASE_2"/>
    <property type="match status" value="1"/>
</dbReference>
<feature type="binding site" description="via carbamate group" evidence="14">
    <location>
        <position position="705"/>
    </location>
    <ligand>
        <name>Mn(2+)</name>
        <dbReference type="ChEBI" id="CHEBI:29035"/>
    </ligand>
</feature>
<dbReference type="GO" id="GO:0006094">
    <property type="term" value="P:gluconeogenesis"/>
    <property type="evidence" value="ECO:0007669"/>
    <property type="project" value="UniProtKB-UniPathway"/>
</dbReference>
<comment type="pathway">
    <text evidence="2">Carbohydrate biosynthesis; gluconeogenesis.</text>
</comment>
<dbReference type="InterPro" id="IPR001882">
    <property type="entry name" value="Biotin_BS"/>
</dbReference>
<dbReference type="SUPFAM" id="SSF52440">
    <property type="entry name" value="PreATP-grasp domain"/>
    <property type="match status" value="1"/>
</dbReference>
<organism evidence="20 21">
    <name type="scientific">Clostridium senegalense</name>
    <dbReference type="NCBI Taxonomy" id="1465809"/>
    <lineage>
        <taxon>Bacteria</taxon>
        <taxon>Bacillati</taxon>
        <taxon>Bacillota</taxon>
        <taxon>Clostridia</taxon>
        <taxon>Eubacteriales</taxon>
        <taxon>Clostridiaceae</taxon>
        <taxon>Clostridium</taxon>
    </lineage>
</organism>
<dbReference type="FunFam" id="2.40.50.100:FF:000003">
    <property type="entry name" value="Acetyl-CoA carboxylase biotin carboxyl carrier protein"/>
    <property type="match status" value="1"/>
</dbReference>
<dbReference type="NCBIfam" id="NF009554">
    <property type="entry name" value="PRK12999.1"/>
    <property type="match status" value="1"/>
</dbReference>
<feature type="domain" description="ATP-grasp" evidence="17">
    <location>
        <begin position="122"/>
        <end position="319"/>
    </location>
</feature>
<feature type="binding site" evidence="14">
    <location>
        <position position="734"/>
    </location>
    <ligand>
        <name>Mn(2+)</name>
        <dbReference type="ChEBI" id="CHEBI:29035"/>
    </ligand>
</feature>
<evidence type="ECO:0000256" key="13">
    <source>
        <dbReference type="PIRSR" id="PIRSR001594-2"/>
    </source>
</evidence>
<keyword evidence="21" id="KW-1185">Reference proteome</keyword>
<dbReference type="InterPro" id="IPR005930">
    <property type="entry name" value="Pyruv_COase"/>
</dbReference>
<keyword evidence="4" id="KW-0312">Gluconeogenesis</keyword>
<dbReference type="CDD" id="cd07937">
    <property type="entry name" value="DRE_TIM_PC_TC_5S"/>
    <property type="match status" value="1"/>
</dbReference>
<dbReference type="InterPro" id="IPR011764">
    <property type="entry name" value="Biotin_carboxylation_dom"/>
</dbReference>
<dbReference type="Pfam" id="PF02785">
    <property type="entry name" value="Biotin_carb_C"/>
    <property type="match status" value="1"/>
</dbReference>
<dbReference type="InterPro" id="IPR011053">
    <property type="entry name" value="Single_hybrid_motif"/>
</dbReference>
<dbReference type="Pfam" id="PF02786">
    <property type="entry name" value="CPSase_L_D2"/>
    <property type="match status" value="1"/>
</dbReference>
<dbReference type="InterPro" id="IPR016185">
    <property type="entry name" value="PreATP-grasp_dom_sf"/>
</dbReference>
<accession>A0A6M0H2Q4</accession>
<dbReference type="RefSeq" id="WP_199869976.1">
    <property type="nucleotide sequence ID" value="NZ_JAAGPU010000015.1"/>
</dbReference>
<proteinExistence type="predicted"/>
<feature type="binding site" evidence="13">
    <location>
        <position position="608"/>
    </location>
    <ligand>
        <name>substrate</name>
    </ligand>
</feature>
<dbReference type="EMBL" id="JAAGPU010000015">
    <property type="protein sequence ID" value="NEU05060.1"/>
    <property type="molecule type" value="Genomic_DNA"/>
</dbReference>
<keyword evidence="8 11" id="KW-0067">ATP-binding</keyword>
<dbReference type="GO" id="GO:0046872">
    <property type="term" value="F:metal ion binding"/>
    <property type="evidence" value="ECO:0007669"/>
    <property type="project" value="UniProtKB-KW"/>
</dbReference>
<evidence type="ECO:0000259" key="18">
    <source>
        <dbReference type="PROSITE" id="PS50979"/>
    </source>
</evidence>
<evidence type="ECO:0000259" key="17">
    <source>
        <dbReference type="PROSITE" id="PS50975"/>
    </source>
</evidence>
<dbReference type="FunFam" id="3.30.1490.20:FF:000018">
    <property type="entry name" value="Biotin carboxylase"/>
    <property type="match status" value="1"/>
</dbReference>
<protein>
    <recommendedName>
        <fullName evidence="3 11">Pyruvate carboxylase</fullName>
        <ecNumber evidence="3 11">6.4.1.1</ecNumber>
    </recommendedName>
</protein>
<feature type="binding site" evidence="14">
    <location>
        <position position="736"/>
    </location>
    <ligand>
        <name>Mn(2+)</name>
        <dbReference type="ChEBI" id="CHEBI:29035"/>
    </ligand>
</feature>
<keyword evidence="9 11" id="KW-0092">Biotin</keyword>
<evidence type="ECO:0000256" key="10">
    <source>
        <dbReference type="ARBA" id="ARBA00023268"/>
    </source>
</evidence>
<evidence type="ECO:0000256" key="3">
    <source>
        <dbReference type="ARBA" id="ARBA00013057"/>
    </source>
</evidence>
<reference evidence="20 21" key="1">
    <citation type="submission" date="2020-02" db="EMBL/GenBank/DDBJ databases">
        <title>Genome assembly of a novel Clostridium senegalense strain.</title>
        <authorList>
            <person name="Gupta T.B."/>
            <person name="Jauregui R."/>
            <person name="Maclean P."/>
            <person name="Nawarathana A."/>
            <person name="Brightwell G."/>
        </authorList>
    </citation>
    <scope>NUCLEOTIDE SEQUENCE [LARGE SCALE GENOMIC DNA]</scope>
    <source>
        <strain evidence="20 21">AGRFS4</strain>
    </source>
</reference>
<evidence type="ECO:0000256" key="15">
    <source>
        <dbReference type="PIRSR" id="PIRSR001594-4"/>
    </source>
</evidence>
<dbReference type="Pfam" id="PF00364">
    <property type="entry name" value="Biotin_lipoyl"/>
    <property type="match status" value="1"/>
</dbReference>
<dbReference type="InterPro" id="IPR005482">
    <property type="entry name" value="Biotin_COase_C"/>
</dbReference>
<dbReference type="SUPFAM" id="SSF51230">
    <property type="entry name" value="Single hybrid motif"/>
    <property type="match status" value="1"/>
</dbReference>
<feature type="binding site" evidence="13">
    <location>
        <position position="118"/>
    </location>
    <ligand>
        <name>ATP</name>
        <dbReference type="ChEBI" id="CHEBI:30616"/>
    </ligand>
</feature>
<evidence type="ECO:0000256" key="12">
    <source>
        <dbReference type="PIRSR" id="PIRSR001594-1"/>
    </source>
</evidence>
<comment type="caution">
    <text evidence="20">The sequence shown here is derived from an EMBL/GenBank/DDBJ whole genome shotgun (WGS) entry which is preliminary data.</text>
</comment>
<dbReference type="UniPathway" id="UPA00138"/>
<dbReference type="GO" id="GO:0004736">
    <property type="term" value="F:pyruvate carboxylase activity"/>
    <property type="evidence" value="ECO:0007669"/>
    <property type="project" value="UniProtKB-EC"/>
</dbReference>
<dbReference type="PROSITE" id="PS50968">
    <property type="entry name" value="BIOTINYL_LIPOYL"/>
    <property type="match status" value="1"/>
</dbReference>
<dbReference type="PROSITE" id="PS50979">
    <property type="entry name" value="BC"/>
    <property type="match status" value="1"/>
</dbReference>
<feature type="domain" description="Biotin carboxylation" evidence="18">
    <location>
        <begin position="2"/>
        <end position="455"/>
    </location>
</feature>
<dbReference type="InterPro" id="IPR005481">
    <property type="entry name" value="BC-like_N"/>
</dbReference>
<feature type="modified residue" description="N6-biotinyllysine" evidence="15">
    <location>
        <position position="1107"/>
    </location>
</feature>
<dbReference type="FunFam" id="3.20.20.70:FF:000033">
    <property type="entry name" value="Pyruvate carboxylase"/>
    <property type="match status" value="1"/>
</dbReference>
<evidence type="ECO:0000256" key="1">
    <source>
        <dbReference type="ARBA" id="ARBA00001953"/>
    </source>
</evidence>
<dbReference type="PANTHER" id="PTHR43778">
    <property type="entry name" value="PYRUVATE CARBOXYLASE"/>
    <property type="match status" value="1"/>
</dbReference>
<dbReference type="Gene3D" id="3.20.20.70">
    <property type="entry name" value="Aldolase class I"/>
    <property type="match status" value="1"/>
</dbReference>
<comment type="catalytic activity">
    <reaction evidence="11">
        <text>hydrogencarbonate + pyruvate + ATP = oxaloacetate + ADP + phosphate + H(+)</text>
        <dbReference type="Rhea" id="RHEA:20844"/>
        <dbReference type="ChEBI" id="CHEBI:15361"/>
        <dbReference type="ChEBI" id="CHEBI:15378"/>
        <dbReference type="ChEBI" id="CHEBI:16452"/>
        <dbReference type="ChEBI" id="CHEBI:17544"/>
        <dbReference type="ChEBI" id="CHEBI:30616"/>
        <dbReference type="ChEBI" id="CHEBI:43474"/>
        <dbReference type="ChEBI" id="CHEBI:456216"/>
        <dbReference type="EC" id="6.4.1.1"/>
    </reaction>
</comment>
<feature type="binding site" evidence="14">
    <location>
        <position position="536"/>
    </location>
    <ligand>
        <name>Mn(2+)</name>
        <dbReference type="ChEBI" id="CHEBI:29035"/>
    </ligand>
</feature>
<dbReference type="FunFam" id="3.30.470.20:FF:000012">
    <property type="entry name" value="Pyruvate carboxylase"/>
    <property type="match status" value="1"/>
</dbReference>
<dbReference type="Gene3D" id="2.40.50.100">
    <property type="match status" value="1"/>
</dbReference>
<dbReference type="SUPFAM" id="SSF51246">
    <property type="entry name" value="Rudiment single hybrid motif"/>
    <property type="match status" value="1"/>
</dbReference>
<dbReference type="InterPro" id="IPR000089">
    <property type="entry name" value="Biotin_lipoyl"/>
</dbReference>
<evidence type="ECO:0000256" key="5">
    <source>
        <dbReference type="ARBA" id="ARBA00022598"/>
    </source>
</evidence>
<keyword evidence="5 11" id="KW-0436">Ligase</keyword>
<evidence type="ECO:0000256" key="14">
    <source>
        <dbReference type="PIRSR" id="PIRSR001594-3"/>
    </source>
</evidence>
<dbReference type="InterPro" id="IPR000891">
    <property type="entry name" value="PYR_CT"/>
</dbReference>
<dbReference type="PROSITE" id="PS00866">
    <property type="entry name" value="CPSASE_1"/>
    <property type="match status" value="1"/>
</dbReference>
<name>A0A6M0H2Q4_9CLOT</name>
<dbReference type="Proteomes" id="UP000481872">
    <property type="component" value="Unassembled WGS sequence"/>
</dbReference>
<dbReference type="Gene3D" id="3.30.470.20">
    <property type="entry name" value="ATP-grasp fold, B domain"/>
    <property type="match status" value="1"/>
</dbReference>
<dbReference type="InterPro" id="IPR011054">
    <property type="entry name" value="Rudment_hybrid_motif"/>
</dbReference>
<dbReference type="GO" id="GO:0005524">
    <property type="term" value="F:ATP binding"/>
    <property type="evidence" value="ECO:0007669"/>
    <property type="project" value="UniProtKB-UniRule"/>
</dbReference>
<keyword evidence="7 11" id="KW-0547">Nucleotide-binding</keyword>
<evidence type="ECO:0000256" key="2">
    <source>
        <dbReference type="ARBA" id="ARBA00004742"/>
    </source>
</evidence>
<evidence type="ECO:0000256" key="8">
    <source>
        <dbReference type="ARBA" id="ARBA00022840"/>
    </source>
</evidence>
<feature type="domain" description="Lipoyl-binding" evidence="16">
    <location>
        <begin position="1072"/>
        <end position="1141"/>
    </location>
</feature>
<dbReference type="SUPFAM" id="SSF89000">
    <property type="entry name" value="post-HMGL domain-like"/>
    <property type="match status" value="1"/>
</dbReference>
<dbReference type="Pfam" id="PF00289">
    <property type="entry name" value="Biotin_carb_N"/>
    <property type="match status" value="1"/>
</dbReference>
<evidence type="ECO:0000313" key="20">
    <source>
        <dbReference type="EMBL" id="NEU05060.1"/>
    </source>
</evidence>
<dbReference type="InterPro" id="IPR055268">
    <property type="entry name" value="PCB-like"/>
</dbReference>
<feature type="modified residue" description="N6-carboxylysine" evidence="15">
    <location>
        <position position="705"/>
    </location>
</feature>
<comment type="function">
    <text evidence="11">Catalyzes a 2-step reaction, involving the ATP-dependent carboxylation of the covalently attached biotin in the first step and the transfer of the carboxyl group to pyruvate in the second.</text>
</comment>
<dbReference type="SMART" id="SM00878">
    <property type="entry name" value="Biotin_carb_C"/>
    <property type="match status" value="1"/>
</dbReference>
<dbReference type="Gene3D" id="3.10.600.10">
    <property type="entry name" value="pyruvate carboxylase f1077a mutant domain"/>
    <property type="match status" value="1"/>
</dbReference>
<dbReference type="InterPro" id="IPR011761">
    <property type="entry name" value="ATP-grasp"/>
</dbReference>
<feature type="binding site" evidence="13">
    <location>
        <position position="237"/>
    </location>
    <ligand>
        <name>ATP</name>
        <dbReference type="ChEBI" id="CHEBI:30616"/>
    </ligand>
</feature>
<sequence>MSFKKILVANRGEIAIRVFRACHELGIRTVAIYSEEDKGALFRTKADEAYQIGRGKGPVEAYLSIDEIIELAKKKQVDAIHPGYGFLSENMEFAKKCEENDIEFIGPTSEMMDKLGEKIKCKIVAESVGVPIIPGTNEPIKSAEKAKELASLCGYPIMLKAAAGGGGRGMRIVRSEEELVDSYISARNEAKKAFGIDDIFIEKYIENPKHIEVQLLGDKYGNIVHLYERDCSIQRRHQKLVEYTPAFSLPESLRESICNDAIKIAKAVNYRSAGTAEFLVDSHGNYYFIEMNPRIQVEHTVTEMLTSIDIVQCQILIAQGFSLGSKEIGIGSQKDVHCMGYSIQCRITTEDPMNNFFPDTGKIDMYRTSSGFGVRLDGGNGFTGAIISPYYDSLLVKVITHGRTFKETINKAKRSVRETKIDGVKTNSDFLINVLSCEEFEKGICTTNFIENHPELLNVIPKEDKELKLLNFLGEKVVNEGKHSHKDFDIPQIPKFSKVQSLNGTKQILDRKGPLGLTQWIKNEKKLLLTDTTMRDAHQSLMATRLRTKDMAMIAEPMAHLAKDLFSIEMWGGATFDVAYRFLKEDPWERLEILRKKIPNVLFQMLIRGANGVGYKNYPDNVIREFIKESADKGIDVFRIFDSLNWLKGMEIATDEVLKTGKVAEVCMCYTGDILDGSRKKYDLNYYIKMAKEIESMGAHILGIKDMSALLKPYAAYELISALKEEISIPIHLHTHDTSGNGVATVLMAAQAGVDIVDTAFNSMSGLTSQPALNSVVAALENTKRDTKLDCDSLQQISDYWESVRPIYEDFESELKATSAEIYKYEIPGGQYSNLKQQVKSFGLGHKFQEIKDMYKEVNGMVGDIVKVTPSSKMIGDMAIFMVKNNIDSNNILEKGEILSFPDSAVDYFKGMMGQPNGGFPKGLQKIVLKDEDSIECRPGELLKDEDFEKIEKILREELEIIPEKKDIIAYALYPKVFKEYVEYKKTKGDFSNMPSVPFFHGIVEGETLEIEVEEGKVFLVKLIKVLNPDSKGMRKVIFEVNGFRREIDVKDRAIEENKNEKSIIFASKDDHTEIGASIPGKVVKVLIKKGDKIEKNQKLMILEAMKMETNIVSKISGEIEEVLVSEGSQVESGQLIIKLKSL</sequence>
<dbReference type="PROSITE" id="PS50975">
    <property type="entry name" value="ATP_GRASP"/>
    <property type="match status" value="1"/>
</dbReference>
<dbReference type="Pfam" id="PF02436">
    <property type="entry name" value="PYC_OADA"/>
    <property type="match status" value="1"/>
</dbReference>
<dbReference type="InterPro" id="IPR013785">
    <property type="entry name" value="Aldolase_TIM"/>
</dbReference>
<dbReference type="NCBIfam" id="NF006761">
    <property type="entry name" value="PRK09282.1"/>
    <property type="match status" value="1"/>
</dbReference>
<dbReference type="PROSITE" id="PS00188">
    <property type="entry name" value="BIOTIN"/>
    <property type="match status" value="1"/>
</dbReference>
<dbReference type="FunFam" id="3.40.50.20:FF:000010">
    <property type="entry name" value="Propionyl-CoA carboxylase subunit alpha"/>
    <property type="match status" value="1"/>
</dbReference>
<evidence type="ECO:0000256" key="6">
    <source>
        <dbReference type="ARBA" id="ARBA00022723"/>
    </source>
</evidence>
<dbReference type="PROSITE" id="PS50991">
    <property type="entry name" value="PYR_CT"/>
    <property type="match status" value="1"/>
</dbReference>
<evidence type="ECO:0000259" key="19">
    <source>
        <dbReference type="PROSITE" id="PS50991"/>
    </source>
</evidence>
<feature type="binding site" evidence="13">
    <location>
        <position position="869"/>
    </location>
    <ligand>
        <name>substrate</name>
    </ligand>
</feature>
<evidence type="ECO:0000256" key="11">
    <source>
        <dbReference type="PIRNR" id="PIRNR001594"/>
    </source>
</evidence>
<dbReference type="InterPro" id="IPR003379">
    <property type="entry name" value="Carboxylase_cons_dom"/>
</dbReference>
<dbReference type="AlphaFoldDB" id="A0A6M0H2Q4"/>
<feature type="domain" description="Pyruvate carboxyltransferase" evidence="19">
    <location>
        <begin position="527"/>
        <end position="795"/>
    </location>
</feature>
<feature type="active site" evidence="12">
    <location>
        <position position="294"/>
    </location>
</feature>
<keyword evidence="10" id="KW-0511">Multifunctional enzyme</keyword>
<keyword evidence="20" id="KW-0670">Pyruvate</keyword>
<dbReference type="PANTHER" id="PTHR43778:SF2">
    <property type="entry name" value="PYRUVATE CARBOXYLASE, MITOCHONDRIAL"/>
    <property type="match status" value="1"/>
</dbReference>